<evidence type="ECO:0000313" key="4">
    <source>
        <dbReference type="Proteomes" id="UP000594638"/>
    </source>
</evidence>
<sequence>MRSIYEKIKNDRLNNAREILGVIVAVQTLWFDSKLEAALGSFGGGASQLVLVGATQNQNLNQIYLLTCRNGYKIDRLSCLKESSVFEVDYAEVLQLKTNILEAEANSKDDHQHPIMTAKSVRRVAAYLTEDDWFEKLQMLESEPKKNTVWVLDYLSHTDAMKVLKTIADK</sequence>
<dbReference type="Gramene" id="OE9A069830T1">
    <property type="protein sequence ID" value="OE9A069830C1"/>
    <property type="gene ID" value="OE9A069830"/>
</dbReference>
<reference evidence="3 4" key="1">
    <citation type="submission" date="2019-12" db="EMBL/GenBank/DDBJ databases">
        <authorList>
            <person name="Alioto T."/>
            <person name="Alioto T."/>
            <person name="Gomez Garrido J."/>
        </authorList>
    </citation>
    <scope>NUCLEOTIDE SEQUENCE [LARGE SCALE GENOMIC DNA]</scope>
</reference>
<accession>A0A8S0SYD5</accession>
<dbReference type="Proteomes" id="UP000594638">
    <property type="component" value="Unassembled WGS sequence"/>
</dbReference>
<dbReference type="AlphaFoldDB" id="A0A8S0SYD5"/>
<dbReference type="PANTHER" id="PTHR43619">
    <property type="entry name" value="S-ADENOSYL-L-METHIONINE-DEPENDENT METHYLTRANSFERASE YKTD-RELATED"/>
    <property type="match status" value="1"/>
</dbReference>
<evidence type="ECO:0000256" key="1">
    <source>
        <dbReference type="ARBA" id="ARBA00022603"/>
    </source>
</evidence>
<dbReference type="InterPro" id="IPR007213">
    <property type="entry name" value="Ppm1/Ppm2/Tcmp"/>
</dbReference>
<dbReference type="Gene3D" id="3.40.50.150">
    <property type="entry name" value="Vaccinia Virus protein VP39"/>
    <property type="match status" value="1"/>
</dbReference>
<gene>
    <name evidence="3" type="ORF">OLEA9_A069830</name>
</gene>
<keyword evidence="1 3" id="KW-0489">Methyltransferase</keyword>
<dbReference type="Pfam" id="PF04072">
    <property type="entry name" value="LCM"/>
    <property type="match status" value="1"/>
</dbReference>
<comment type="caution">
    <text evidence="3">The sequence shown here is derived from an EMBL/GenBank/DDBJ whole genome shotgun (WGS) entry which is preliminary data.</text>
</comment>
<dbReference type="OrthoDB" id="203237at2759"/>
<evidence type="ECO:0000256" key="2">
    <source>
        <dbReference type="ARBA" id="ARBA00022679"/>
    </source>
</evidence>
<keyword evidence="4" id="KW-1185">Reference proteome</keyword>
<dbReference type="EMBL" id="CACTIH010005585">
    <property type="protein sequence ID" value="CAA2998258.1"/>
    <property type="molecule type" value="Genomic_DNA"/>
</dbReference>
<dbReference type="SUPFAM" id="SSF53335">
    <property type="entry name" value="S-adenosyl-L-methionine-dependent methyltransferases"/>
    <property type="match status" value="1"/>
</dbReference>
<keyword evidence="2" id="KW-0808">Transferase</keyword>
<organism evidence="3 4">
    <name type="scientific">Olea europaea subsp. europaea</name>
    <dbReference type="NCBI Taxonomy" id="158383"/>
    <lineage>
        <taxon>Eukaryota</taxon>
        <taxon>Viridiplantae</taxon>
        <taxon>Streptophyta</taxon>
        <taxon>Embryophyta</taxon>
        <taxon>Tracheophyta</taxon>
        <taxon>Spermatophyta</taxon>
        <taxon>Magnoliopsida</taxon>
        <taxon>eudicotyledons</taxon>
        <taxon>Gunneridae</taxon>
        <taxon>Pentapetalae</taxon>
        <taxon>asterids</taxon>
        <taxon>lamiids</taxon>
        <taxon>Lamiales</taxon>
        <taxon>Oleaceae</taxon>
        <taxon>Oleeae</taxon>
        <taxon>Olea</taxon>
    </lineage>
</organism>
<proteinExistence type="predicted"/>
<dbReference type="GO" id="GO:0032259">
    <property type="term" value="P:methylation"/>
    <property type="evidence" value="ECO:0007669"/>
    <property type="project" value="UniProtKB-KW"/>
</dbReference>
<protein>
    <submittedName>
        <fullName evidence="3">S-adenosyl-L-methionine-dependent methyltransferase MMAR_1068</fullName>
    </submittedName>
</protein>
<name>A0A8S0SYD5_OLEEU</name>
<dbReference type="InterPro" id="IPR029063">
    <property type="entry name" value="SAM-dependent_MTases_sf"/>
</dbReference>
<dbReference type="GO" id="GO:0008168">
    <property type="term" value="F:methyltransferase activity"/>
    <property type="evidence" value="ECO:0007669"/>
    <property type="project" value="UniProtKB-KW"/>
</dbReference>
<dbReference type="PANTHER" id="PTHR43619:SF8">
    <property type="entry name" value="LEUCINE CARBOXYL METHYLTRANSFERASE"/>
    <property type="match status" value="1"/>
</dbReference>
<evidence type="ECO:0000313" key="3">
    <source>
        <dbReference type="EMBL" id="CAA2998258.1"/>
    </source>
</evidence>